<proteinExistence type="predicted"/>
<feature type="transmembrane region" description="Helical" evidence="1">
    <location>
        <begin position="51"/>
        <end position="68"/>
    </location>
</feature>
<reference evidence="2 3" key="1">
    <citation type="submission" date="2019-01" db="EMBL/GenBank/DDBJ databases">
        <title>Blautia sp. nov. KGMB01111 isolated human feces.</title>
        <authorList>
            <person name="Park J.-E."/>
            <person name="Kim J.-S."/>
            <person name="Park S.-H."/>
        </authorList>
    </citation>
    <scope>NUCLEOTIDE SEQUENCE [LARGE SCALE GENOMIC DNA]</scope>
    <source>
        <strain evidence="2 3">KGMB01111</strain>
    </source>
</reference>
<dbReference type="RefSeq" id="WP_129258919.1">
    <property type="nucleotide sequence ID" value="NZ_SDKC01000001.1"/>
</dbReference>
<evidence type="ECO:0000256" key="1">
    <source>
        <dbReference type="SAM" id="Phobius"/>
    </source>
</evidence>
<comment type="caution">
    <text evidence="2">The sequence shown here is derived from an EMBL/GenBank/DDBJ whole genome shotgun (WGS) entry which is preliminary data.</text>
</comment>
<accession>A0A4V1NS78</accession>
<gene>
    <name evidence="2" type="ORF">ETP43_14605</name>
</gene>
<protein>
    <submittedName>
        <fullName evidence="2">PrgI family protein</fullName>
    </submittedName>
</protein>
<evidence type="ECO:0000313" key="2">
    <source>
        <dbReference type="EMBL" id="RXS76305.1"/>
    </source>
</evidence>
<dbReference type="Proteomes" id="UP000290106">
    <property type="component" value="Unassembled WGS sequence"/>
</dbReference>
<dbReference type="OrthoDB" id="2060747at2"/>
<dbReference type="Pfam" id="PF12666">
    <property type="entry name" value="PrgI"/>
    <property type="match status" value="1"/>
</dbReference>
<keyword evidence="1" id="KW-1133">Transmembrane helix</keyword>
<name>A0A4V1NS78_9FIRM</name>
<dbReference type="EMBL" id="SDKC01000001">
    <property type="protein sequence ID" value="RXS76305.1"/>
    <property type="molecule type" value="Genomic_DNA"/>
</dbReference>
<feature type="transmembrane region" description="Helical" evidence="1">
    <location>
        <begin position="25"/>
        <end position="45"/>
    </location>
</feature>
<dbReference type="InterPro" id="IPR024414">
    <property type="entry name" value="Uncharacterised_PrgI"/>
</dbReference>
<organism evidence="2 3">
    <name type="scientific">Blautia faecicola</name>
    <dbReference type="NCBI Taxonomy" id="2509240"/>
    <lineage>
        <taxon>Bacteria</taxon>
        <taxon>Bacillati</taxon>
        <taxon>Bacillota</taxon>
        <taxon>Clostridia</taxon>
        <taxon>Lachnospirales</taxon>
        <taxon>Lachnospiraceae</taxon>
        <taxon>Blautia</taxon>
    </lineage>
</organism>
<keyword evidence="1" id="KW-0472">Membrane</keyword>
<keyword evidence="3" id="KW-1185">Reference proteome</keyword>
<dbReference type="AlphaFoldDB" id="A0A4V1NS78"/>
<evidence type="ECO:0000313" key="3">
    <source>
        <dbReference type="Proteomes" id="UP000290106"/>
    </source>
</evidence>
<keyword evidence="1" id="KW-0812">Transmembrane</keyword>
<sequence>MEVKINREIRNYTESMFFGLSLRQFIFSVLACGVAVGLYFLLRPYVGTETVSWVCILGAAPFAALGFVKYNGMTAEKAIYAWIKAELLMPKKLVFHSTNVYYELMKPSIEQKQKEVLKSND</sequence>